<dbReference type="NCBIfam" id="TIGR02595">
    <property type="entry name" value="PEP_CTERM"/>
    <property type="match status" value="1"/>
</dbReference>
<reference evidence="4" key="1">
    <citation type="submission" date="2016-10" db="EMBL/GenBank/DDBJ databases">
        <authorList>
            <person name="Varghese N."/>
            <person name="Submissions S."/>
        </authorList>
    </citation>
    <scope>NUCLEOTIDE SEQUENCE [LARGE SCALE GENOMIC DNA]</scope>
    <source>
        <strain evidence="4">Nm76</strain>
    </source>
</reference>
<dbReference type="Pfam" id="PF07589">
    <property type="entry name" value="PEP-CTERM"/>
    <property type="match status" value="1"/>
</dbReference>
<dbReference type="EMBL" id="FODO01000004">
    <property type="protein sequence ID" value="SEO11110.1"/>
    <property type="molecule type" value="Genomic_DNA"/>
</dbReference>
<dbReference type="OrthoDB" id="6399769at2"/>
<dbReference type="STRING" id="42354.SAMN05216333_104129"/>
<name>A0A1H8M1F2_9PROT</name>
<evidence type="ECO:0000313" key="3">
    <source>
        <dbReference type="EMBL" id="SEO11110.1"/>
    </source>
</evidence>
<feature type="domain" description="Ice-binding protein C-terminal" evidence="2">
    <location>
        <begin position="191"/>
        <end position="216"/>
    </location>
</feature>
<dbReference type="Proteomes" id="UP000198814">
    <property type="component" value="Unassembled WGS sequence"/>
</dbReference>
<protein>
    <submittedName>
        <fullName evidence="3">PEP-CTERM protein-sorting domain-containing protein</fullName>
    </submittedName>
</protein>
<keyword evidence="1" id="KW-0732">Signal</keyword>
<dbReference type="InterPro" id="IPR013424">
    <property type="entry name" value="Ice-binding_C"/>
</dbReference>
<proteinExistence type="predicted"/>
<dbReference type="Gene3D" id="2.60.120.260">
    <property type="entry name" value="Galactose-binding domain-like"/>
    <property type="match status" value="1"/>
</dbReference>
<dbReference type="SUPFAM" id="SSF49785">
    <property type="entry name" value="Galactose-binding domain-like"/>
    <property type="match status" value="1"/>
</dbReference>
<evidence type="ECO:0000259" key="2">
    <source>
        <dbReference type="Pfam" id="PF07589"/>
    </source>
</evidence>
<evidence type="ECO:0000313" key="4">
    <source>
        <dbReference type="Proteomes" id="UP000198814"/>
    </source>
</evidence>
<organism evidence="3 4">
    <name type="scientific">Nitrosomonas oligotropha</name>
    <dbReference type="NCBI Taxonomy" id="42354"/>
    <lineage>
        <taxon>Bacteria</taxon>
        <taxon>Pseudomonadati</taxon>
        <taxon>Pseudomonadota</taxon>
        <taxon>Betaproteobacteria</taxon>
        <taxon>Nitrosomonadales</taxon>
        <taxon>Nitrosomonadaceae</taxon>
        <taxon>Nitrosomonas</taxon>
    </lineage>
</organism>
<feature type="signal peptide" evidence="1">
    <location>
        <begin position="1"/>
        <end position="21"/>
    </location>
</feature>
<accession>A0A1H8M1F2</accession>
<dbReference type="InterPro" id="IPR008979">
    <property type="entry name" value="Galactose-bd-like_sf"/>
</dbReference>
<dbReference type="RefSeq" id="WP_143026935.1">
    <property type="nucleotide sequence ID" value="NZ_FNOE01000004.1"/>
</dbReference>
<gene>
    <name evidence="3" type="ORF">SAMN05216333_104129</name>
</gene>
<evidence type="ECO:0000256" key="1">
    <source>
        <dbReference type="SAM" id="SignalP"/>
    </source>
</evidence>
<sequence length="222" mass="23340">MKYSNYLGALIAVFASFSVQASTTLFSEDFESGLGQWNPVGTGVVVADPTNPLSGNDVLSFTGLGSGGDIFTANPFFAPSQIYTVSFDYLSVETPGAPTADLGGFVGISDGKPGSHTWIAGTQTGYPGLNVVLTHNGAWTNYSITIDANTALFVYGSTSMNGMPLHLMLEDFVGSDVIAGNVYFDNIAVTAVPEPEMYALLLAGLGLLGFATRYRRNSCEQA</sequence>
<keyword evidence="4" id="KW-1185">Reference proteome</keyword>
<dbReference type="AlphaFoldDB" id="A0A1H8M1F2"/>
<feature type="chain" id="PRO_5011576868" evidence="1">
    <location>
        <begin position="22"/>
        <end position="222"/>
    </location>
</feature>